<accession>A0A7Z0B2C4</accession>
<reference evidence="1 2" key="1">
    <citation type="submission" date="2020-07" db="EMBL/GenBank/DDBJ databases">
        <title>Exploring microbial biodiversity for novel pathways involved in the catabolism of aromatic compounds derived from lignin.</title>
        <authorList>
            <person name="Elkins J."/>
        </authorList>
    </citation>
    <scope>NUCLEOTIDE SEQUENCE [LARGE SCALE GENOMIC DNA]</scope>
    <source>
        <strain evidence="1 2">H2C3B</strain>
    </source>
</reference>
<evidence type="ECO:0000313" key="2">
    <source>
        <dbReference type="Proteomes" id="UP000572540"/>
    </source>
</evidence>
<evidence type="ECO:0000313" key="1">
    <source>
        <dbReference type="EMBL" id="NYH17838.1"/>
    </source>
</evidence>
<dbReference type="Proteomes" id="UP000572540">
    <property type="component" value="Unassembled WGS sequence"/>
</dbReference>
<dbReference type="AlphaFoldDB" id="A0A7Z0B2C4"/>
<name>A0A7Z0B2C4_9BURK</name>
<dbReference type="EMBL" id="JACCAU010000001">
    <property type="protein sequence ID" value="NYH17838.1"/>
    <property type="molecule type" value="Genomic_DNA"/>
</dbReference>
<proteinExistence type="predicted"/>
<protein>
    <submittedName>
        <fullName evidence="1">Uncharacterized protein</fullName>
    </submittedName>
</protein>
<sequence>MNLPIICQVTAVTDVESKTYINMYRKTYIYMIKR</sequence>
<organism evidence="1 2">
    <name type="scientific">Paraburkholderia bryophila</name>
    <dbReference type="NCBI Taxonomy" id="420952"/>
    <lineage>
        <taxon>Bacteria</taxon>
        <taxon>Pseudomonadati</taxon>
        <taxon>Pseudomonadota</taxon>
        <taxon>Betaproteobacteria</taxon>
        <taxon>Burkholderiales</taxon>
        <taxon>Burkholderiaceae</taxon>
        <taxon>Paraburkholderia</taxon>
    </lineage>
</organism>
<gene>
    <name evidence="1" type="ORF">GGD41_005066</name>
</gene>
<comment type="caution">
    <text evidence="1">The sequence shown here is derived from an EMBL/GenBank/DDBJ whole genome shotgun (WGS) entry which is preliminary data.</text>
</comment>